<feature type="chain" id="PRO_5015465595" evidence="1">
    <location>
        <begin position="16"/>
        <end position="102"/>
    </location>
</feature>
<dbReference type="EMBL" id="GGMS01015208">
    <property type="protein sequence ID" value="MBY84411.1"/>
    <property type="molecule type" value="Transcribed_RNA"/>
</dbReference>
<name>A0A2S2R2Z5_9HEMI</name>
<evidence type="ECO:0000256" key="1">
    <source>
        <dbReference type="SAM" id="SignalP"/>
    </source>
</evidence>
<feature type="signal peptide" evidence="1">
    <location>
        <begin position="1"/>
        <end position="15"/>
    </location>
</feature>
<dbReference type="AlphaFoldDB" id="A0A2S2R2Z5"/>
<evidence type="ECO:0000313" key="2">
    <source>
        <dbReference type="EMBL" id="MBY84411.1"/>
    </source>
</evidence>
<keyword evidence="1" id="KW-0732">Signal</keyword>
<protein>
    <submittedName>
        <fullName evidence="2">Uncharacterized protein</fullName>
    </submittedName>
</protein>
<accession>A0A2S2R2Z5</accession>
<sequence length="102" mass="11368">MNFVFLVFRIKPCLSLTSTTLSIKYCNPTMSFVKITVSSVYLMLFKHSPLTLMSSSIPSRASRKINSEYILNNSDDKTQPCLTPCLINTSSESSSSTRMTAL</sequence>
<gene>
    <name evidence="2" type="ORF">g.13747</name>
</gene>
<organism evidence="2">
    <name type="scientific">Sipha flava</name>
    <name type="common">yellow sugarcane aphid</name>
    <dbReference type="NCBI Taxonomy" id="143950"/>
    <lineage>
        <taxon>Eukaryota</taxon>
        <taxon>Metazoa</taxon>
        <taxon>Ecdysozoa</taxon>
        <taxon>Arthropoda</taxon>
        <taxon>Hexapoda</taxon>
        <taxon>Insecta</taxon>
        <taxon>Pterygota</taxon>
        <taxon>Neoptera</taxon>
        <taxon>Paraneoptera</taxon>
        <taxon>Hemiptera</taxon>
        <taxon>Sternorrhyncha</taxon>
        <taxon>Aphidomorpha</taxon>
        <taxon>Aphidoidea</taxon>
        <taxon>Aphididae</taxon>
        <taxon>Sipha</taxon>
    </lineage>
</organism>
<proteinExistence type="predicted"/>
<reference evidence="2" key="1">
    <citation type="submission" date="2018-04" db="EMBL/GenBank/DDBJ databases">
        <title>Transcriptome assembly of Sipha flava.</title>
        <authorList>
            <person name="Scully E.D."/>
            <person name="Geib S.M."/>
            <person name="Palmer N.A."/>
            <person name="Koch K."/>
            <person name="Bradshaw J."/>
            <person name="Heng-Moss T."/>
            <person name="Sarath G."/>
        </authorList>
    </citation>
    <scope>NUCLEOTIDE SEQUENCE</scope>
</reference>